<dbReference type="SUPFAM" id="SSF117074">
    <property type="entry name" value="Hypothetical protein PA1324"/>
    <property type="match status" value="1"/>
</dbReference>
<feature type="compositionally biased region" description="Polar residues" evidence="1">
    <location>
        <begin position="116"/>
        <end position="125"/>
    </location>
</feature>
<protein>
    <recommendedName>
        <fullName evidence="5">Carboxypeptidase regulatory-like domain-containing protein</fullName>
    </recommendedName>
</protein>
<sequence length="161" mass="16930">MSRSVSVLLTLILLSAINSGCGVVSSPATVDGQVLINGKPADDVQLTLWLADVEVTGASATVRTDSQGHFHITSDSNLTAGEYHVTFEKFALPNGKAPSPDMKPSESGAKNVIPEQYQSPSTTTVRLTAPVKDAILDVTLQSRSGGKLRVGQTRSRHGSKS</sequence>
<feature type="region of interest" description="Disordered" evidence="1">
    <location>
        <begin position="142"/>
        <end position="161"/>
    </location>
</feature>
<name>A0A7V9A5R1_9BACT</name>
<evidence type="ECO:0000256" key="2">
    <source>
        <dbReference type="SAM" id="SignalP"/>
    </source>
</evidence>
<dbReference type="EMBL" id="JABRWO010000002">
    <property type="protein sequence ID" value="MBA2113630.1"/>
    <property type="molecule type" value="Genomic_DNA"/>
</dbReference>
<keyword evidence="2" id="KW-0732">Signal</keyword>
<evidence type="ECO:0000256" key="1">
    <source>
        <dbReference type="SAM" id="MobiDB-lite"/>
    </source>
</evidence>
<evidence type="ECO:0000313" key="4">
    <source>
        <dbReference type="Proteomes" id="UP000551616"/>
    </source>
</evidence>
<evidence type="ECO:0000313" key="3">
    <source>
        <dbReference type="EMBL" id="MBA2113630.1"/>
    </source>
</evidence>
<feature type="chain" id="PRO_5031271847" description="Carboxypeptidase regulatory-like domain-containing protein" evidence="2">
    <location>
        <begin position="21"/>
        <end position="161"/>
    </location>
</feature>
<dbReference type="RefSeq" id="WP_207395129.1">
    <property type="nucleotide sequence ID" value="NZ_JABRWO010000002.1"/>
</dbReference>
<dbReference type="InterPro" id="IPR013783">
    <property type="entry name" value="Ig-like_fold"/>
</dbReference>
<reference evidence="3 4" key="1">
    <citation type="submission" date="2020-05" db="EMBL/GenBank/DDBJ databases">
        <title>Bremerella alba sp. nov., a novel planctomycete isolated from the surface of the macroalga Fucus spiralis.</title>
        <authorList>
            <person name="Godinho O."/>
            <person name="Botelho R."/>
            <person name="Albuquerque L."/>
            <person name="Wiegand S."/>
            <person name="Da Costa M.S."/>
            <person name="Lobo-Da-Cunha A."/>
            <person name="Jogler C."/>
            <person name="Lage O.M."/>
        </authorList>
    </citation>
    <scope>NUCLEOTIDE SEQUENCE [LARGE SCALE GENOMIC DNA]</scope>
    <source>
        <strain evidence="3 4">FF15</strain>
    </source>
</reference>
<dbReference type="AlphaFoldDB" id="A0A7V9A5R1"/>
<accession>A0A7V9A5R1</accession>
<dbReference type="Gene3D" id="2.60.40.10">
    <property type="entry name" value="Immunoglobulins"/>
    <property type="match status" value="1"/>
</dbReference>
<gene>
    <name evidence="3" type="ORF">HOV93_07800</name>
</gene>
<comment type="caution">
    <text evidence="3">The sequence shown here is derived from an EMBL/GenBank/DDBJ whole genome shotgun (WGS) entry which is preliminary data.</text>
</comment>
<keyword evidence="4" id="KW-1185">Reference proteome</keyword>
<feature type="signal peptide" evidence="2">
    <location>
        <begin position="1"/>
        <end position="20"/>
    </location>
</feature>
<feature type="region of interest" description="Disordered" evidence="1">
    <location>
        <begin position="94"/>
        <end position="125"/>
    </location>
</feature>
<evidence type="ECO:0008006" key="5">
    <source>
        <dbReference type="Google" id="ProtNLM"/>
    </source>
</evidence>
<organism evidence="3 4">
    <name type="scientific">Bremerella alba</name>
    <dbReference type="NCBI Taxonomy" id="980252"/>
    <lineage>
        <taxon>Bacteria</taxon>
        <taxon>Pseudomonadati</taxon>
        <taxon>Planctomycetota</taxon>
        <taxon>Planctomycetia</taxon>
        <taxon>Pirellulales</taxon>
        <taxon>Pirellulaceae</taxon>
        <taxon>Bremerella</taxon>
    </lineage>
</organism>
<proteinExistence type="predicted"/>
<dbReference type="Proteomes" id="UP000551616">
    <property type="component" value="Unassembled WGS sequence"/>
</dbReference>